<evidence type="ECO:0000313" key="1">
    <source>
        <dbReference type="EMBL" id="KAJ2988638.1"/>
    </source>
</evidence>
<protein>
    <submittedName>
        <fullName evidence="1">Uncharacterized protein</fullName>
    </submittedName>
</protein>
<sequence>MGLTFTATPGSGVVPGDWLMQLSFVRQADMTGFESREIQYSLLQTHQTPKSQSPECAHYVQRTTRMSRALSYNAKLRNAHWSLDSRFAKCTYLTKTIGEILSHQFLRTLAYLQPQSQAPTSSLHSIVPIYSLDESTSEDEDEVHLFDVPPSQTPDANPTGNLAGTVKELAEIAFEKFLVALSPVCRSARGGKDRYLSERTRKWLRTCCFEKHTGKERRSGADDEDTVNSDPPTLTTKHLICPFYLRYKERHLSCLTRADLREIKDLKRHLWTAHRQPSYCPICYDTFVLAKDWEIHGRRGSCASSGRPRPEGISVLQMQRLSRRAGPRVSREAQWLLIWEIVFPGVKPPSLTFRPNEVEVVVWVLRDFWSADGDRIVSTFLTERRQQSPQLQAEELNVATLRPLVLNRVIDGLVTNYRQDGTETCRSRGLVRQALSSLSSFRPG</sequence>
<accession>A0ACC1P912</accession>
<gene>
    <name evidence="1" type="ORF">NUW58_g3868</name>
</gene>
<comment type="caution">
    <text evidence="1">The sequence shown here is derived from an EMBL/GenBank/DDBJ whole genome shotgun (WGS) entry which is preliminary data.</text>
</comment>
<proteinExistence type="predicted"/>
<organism evidence="1 2">
    <name type="scientific">Xylaria curta</name>
    <dbReference type="NCBI Taxonomy" id="42375"/>
    <lineage>
        <taxon>Eukaryota</taxon>
        <taxon>Fungi</taxon>
        <taxon>Dikarya</taxon>
        <taxon>Ascomycota</taxon>
        <taxon>Pezizomycotina</taxon>
        <taxon>Sordariomycetes</taxon>
        <taxon>Xylariomycetidae</taxon>
        <taxon>Xylariales</taxon>
        <taxon>Xylariaceae</taxon>
        <taxon>Xylaria</taxon>
    </lineage>
</organism>
<keyword evidence="2" id="KW-1185">Reference proteome</keyword>
<dbReference type="Proteomes" id="UP001143856">
    <property type="component" value="Unassembled WGS sequence"/>
</dbReference>
<name>A0ACC1P912_9PEZI</name>
<evidence type="ECO:0000313" key="2">
    <source>
        <dbReference type="Proteomes" id="UP001143856"/>
    </source>
</evidence>
<reference evidence="1" key="1">
    <citation type="submission" date="2022-10" db="EMBL/GenBank/DDBJ databases">
        <title>Genome Sequence of Xylaria curta.</title>
        <authorList>
            <person name="Buettner E."/>
        </authorList>
    </citation>
    <scope>NUCLEOTIDE SEQUENCE</scope>
    <source>
        <strain evidence="1">Babe10</strain>
    </source>
</reference>
<dbReference type="EMBL" id="JAPDGR010000623">
    <property type="protein sequence ID" value="KAJ2988638.1"/>
    <property type="molecule type" value="Genomic_DNA"/>
</dbReference>